<dbReference type="EMBL" id="CM042024">
    <property type="protein sequence ID" value="KAI3811527.1"/>
    <property type="molecule type" value="Genomic_DNA"/>
</dbReference>
<reference evidence="1 2" key="2">
    <citation type="journal article" date="2022" name="Mol. Ecol. Resour.">
        <title>The genomes of chicory, endive, great burdock and yacon provide insights into Asteraceae paleo-polyploidization history and plant inulin production.</title>
        <authorList>
            <person name="Fan W."/>
            <person name="Wang S."/>
            <person name="Wang H."/>
            <person name="Wang A."/>
            <person name="Jiang F."/>
            <person name="Liu H."/>
            <person name="Zhao H."/>
            <person name="Xu D."/>
            <person name="Zhang Y."/>
        </authorList>
    </citation>
    <scope>NUCLEOTIDE SEQUENCE [LARGE SCALE GENOMIC DNA]</scope>
    <source>
        <strain evidence="2">cv. Yunnan</strain>
        <tissue evidence="1">Leaves</tissue>
    </source>
</reference>
<proteinExistence type="predicted"/>
<evidence type="ECO:0000313" key="2">
    <source>
        <dbReference type="Proteomes" id="UP001056120"/>
    </source>
</evidence>
<reference evidence="2" key="1">
    <citation type="journal article" date="2022" name="Mol. Ecol. Resour.">
        <title>The genomes of chicory, endive, great burdock and yacon provide insights into Asteraceae palaeo-polyploidization history and plant inulin production.</title>
        <authorList>
            <person name="Fan W."/>
            <person name="Wang S."/>
            <person name="Wang H."/>
            <person name="Wang A."/>
            <person name="Jiang F."/>
            <person name="Liu H."/>
            <person name="Zhao H."/>
            <person name="Xu D."/>
            <person name="Zhang Y."/>
        </authorList>
    </citation>
    <scope>NUCLEOTIDE SEQUENCE [LARGE SCALE GENOMIC DNA]</scope>
    <source>
        <strain evidence="2">cv. Yunnan</strain>
    </source>
</reference>
<protein>
    <submittedName>
        <fullName evidence="1">Uncharacterized protein</fullName>
    </submittedName>
</protein>
<sequence>MDEPAMAFIQIFISARDAIGITPLYIDWALDGSVWITSELKGLNDECEHFEVFPPGHLYSSKTGGFKRWYNPPWFTEEVPSAPYDPIALRHALENVSVVEFVVIKRLMTDVPYGVLLSGGLDSSLVASIAARHLLGTKVYKLWGAQLHSFSVGVEGSPDLKAAAEVADCLGTIHHEFHFTVQVLASTPMFLMARKIKSLGVKMAISGVGANEIFGGYLYFHKAPNKEEFHRETCRKIKAIHLYDCLRANKSTSAWGLEARVPFLDKEFINEVMSIDPEMKMVRY</sequence>
<accession>A0ACB9IWZ4</accession>
<organism evidence="1 2">
    <name type="scientific">Smallanthus sonchifolius</name>
    <dbReference type="NCBI Taxonomy" id="185202"/>
    <lineage>
        <taxon>Eukaryota</taxon>
        <taxon>Viridiplantae</taxon>
        <taxon>Streptophyta</taxon>
        <taxon>Embryophyta</taxon>
        <taxon>Tracheophyta</taxon>
        <taxon>Spermatophyta</taxon>
        <taxon>Magnoliopsida</taxon>
        <taxon>eudicotyledons</taxon>
        <taxon>Gunneridae</taxon>
        <taxon>Pentapetalae</taxon>
        <taxon>asterids</taxon>
        <taxon>campanulids</taxon>
        <taxon>Asterales</taxon>
        <taxon>Asteraceae</taxon>
        <taxon>Asteroideae</taxon>
        <taxon>Heliantheae alliance</taxon>
        <taxon>Millerieae</taxon>
        <taxon>Smallanthus</taxon>
    </lineage>
</organism>
<comment type="caution">
    <text evidence="1">The sequence shown here is derived from an EMBL/GenBank/DDBJ whole genome shotgun (WGS) entry which is preliminary data.</text>
</comment>
<dbReference type="Proteomes" id="UP001056120">
    <property type="component" value="Linkage Group LG07"/>
</dbReference>
<gene>
    <name evidence="1" type="ORF">L1987_21251</name>
</gene>
<name>A0ACB9IWZ4_9ASTR</name>
<keyword evidence="2" id="KW-1185">Reference proteome</keyword>
<evidence type="ECO:0000313" key="1">
    <source>
        <dbReference type="EMBL" id="KAI3811527.1"/>
    </source>
</evidence>